<evidence type="ECO:0000256" key="1">
    <source>
        <dbReference type="SAM" id="Phobius"/>
    </source>
</evidence>
<evidence type="ECO:0000313" key="4">
    <source>
        <dbReference type="Proteomes" id="UP000005384"/>
    </source>
</evidence>
<sequence length="637" mass="71578">MVHKTTSFVYEWLFPVEINDILSIWAKRGGIPIKIIKSISIYLIIFIFLFHIHTFVSCAEVEENRGSEVVFLLDASNSMNAQDKNRLAIDAIRQMVYGLPSDYQTGFVAYSTEIQAVSKVGGGKEELEAQLERVRYTGYTNAGEGLSQAMDLFSDAEETDRYIVMLSDGEIVMKKNEDTEKSRAMFVDAAQRAKERGVKVYIVAIGEELQPKMHIFDAAEMTDGAIYWEGQSGSISQIFEQLMFHRFQVPKRLAGTTGGGSGNFQIKLPGTGASKSKILLTASHGISNVTADYTAKDGSLYSGQNFSVVQIDSPYETEVDVRFEAPESSIVQAYLMTEFQAELVTQIAYRGEEQPRSEEEMKKEIPPEYKHYADITIWAAEAGSQETSIWDCDYYAGQKVTYTINGIEYTGTIQDGKLEQSLEIDGMDYLSVLVDTGGFAEQYFMEQPVEAALVIPPDPEPEPRPDYRPLWIGLGVLAAGLLLILFLWVKKSRTTVIYMAQSPAARESGKKLETKNCDYTGKFNMYVIRTESGRDIPPQTFRLFGRKGGRMTLDWILNSCGLKFGKIGADDITFYPGPDQSIIIMDQSERCTVLRGTEILKKGMGYPVFFDEKLTICFEDETTEMEIHYKNLKPSER</sequence>
<dbReference type="InterPro" id="IPR002035">
    <property type="entry name" value="VWF_A"/>
</dbReference>
<keyword evidence="1" id="KW-1133">Transmembrane helix</keyword>
<dbReference type="SMART" id="SM00327">
    <property type="entry name" value="VWA"/>
    <property type="match status" value="1"/>
</dbReference>
<dbReference type="HOGENOM" id="CLU_020860_0_0_9"/>
<comment type="caution">
    <text evidence="3">The sequence shown here is derived from an EMBL/GenBank/DDBJ whole genome shotgun (WGS) entry which is preliminary data.</text>
</comment>
<dbReference type="InterPro" id="IPR036465">
    <property type="entry name" value="vWFA_dom_sf"/>
</dbReference>
<dbReference type="CDD" id="cd00198">
    <property type="entry name" value="vWFA"/>
    <property type="match status" value="1"/>
</dbReference>
<dbReference type="SUPFAM" id="SSF53300">
    <property type="entry name" value="vWA-like"/>
    <property type="match status" value="1"/>
</dbReference>
<feature type="transmembrane region" description="Helical" evidence="1">
    <location>
        <begin position="35"/>
        <end position="56"/>
    </location>
</feature>
<feature type="domain" description="VWFA" evidence="2">
    <location>
        <begin position="68"/>
        <end position="242"/>
    </location>
</feature>
<dbReference type="EMBL" id="ADLN01000127">
    <property type="protein sequence ID" value="EHI56980.1"/>
    <property type="molecule type" value="Genomic_DNA"/>
</dbReference>
<evidence type="ECO:0000313" key="3">
    <source>
        <dbReference type="EMBL" id="EHI56980.1"/>
    </source>
</evidence>
<evidence type="ECO:0000259" key="2">
    <source>
        <dbReference type="PROSITE" id="PS50234"/>
    </source>
</evidence>
<protein>
    <recommendedName>
        <fullName evidence="2">VWFA domain-containing protein</fullName>
    </recommendedName>
</protein>
<dbReference type="PANTHER" id="PTHR24020:SF84">
    <property type="entry name" value="VWFA DOMAIN-CONTAINING PROTEIN"/>
    <property type="match status" value="1"/>
</dbReference>
<dbReference type="Gene3D" id="3.40.50.410">
    <property type="entry name" value="von Willebrand factor, type A domain"/>
    <property type="match status" value="1"/>
</dbReference>
<keyword evidence="4" id="KW-1185">Reference proteome</keyword>
<dbReference type="OrthoDB" id="1673233at2"/>
<keyword evidence="1" id="KW-0472">Membrane</keyword>
<name>G5IN09_9FIRM</name>
<accession>G5IN09</accession>
<dbReference type="InterPro" id="IPR050525">
    <property type="entry name" value="ECM_Assembly_Org"/>
</dbReference>
<dbReference type="Proteomes" id="UP000005384">
    <property type="component" value="Unassembled WGS sequence"/>
</dbReference>
<dbReference type="AlphaFoldDB" id="G5IN09"/>
<feature type="transmembrane region" description="Helical" evidence="1">
    <location>
        <begin position="470"/>
        <end position="489"/>
    </location>
</feature>
<proteinExistence type="predicted"/>
<organism evidence="3 4">
    <name type="scientific">Hungatella hathewayi WAL-18680</name>
    <dbReference type="NCBI Taxonomy" id="742737"/>
    <lineage>
        <taxon>Bacteria</taxon>
        <taxon>Bacillati</taxon>
        <taxon>Bacillota</taxon>
        <taxon>Clostridia</taxon>
        <taxon>Lachnospirales</taxon>
        <taxon>Lachnospiraceae</taxon>
        <taxon>Hungatella</taxon>
    </lineage>
</organism>
<gene>
    <name evidence="3" type="ORF">HMPREF9473_04887</name>
</gene>
<keyword evidence="1" id="KW-0812">Transmembrane</keyword>
<dbReference type="PATRIC" id="fig|742737.3.peg.4869"/>
<reference evidence="3 4" key="1">
    <citation type="submission" date="2011-08" db="EMBL/GenBank/DDBJ databases">
        <title>The Genome Sequence of Clostridium hathewayi WAL-18680.</title>
        <authorList>
            <consortium name="The Broad Institute Genome Sequencing Platform"/>
            <person name="Earl A."/>
            <person name="Ward D."/>
            <person name="Feldgarden M."/>
            <person name="Gevers D."/>
            <person name="Finegold S.M."/>
            <person name="Summanen P.H."/>
            <person name="Molitoris D.R."/>
            <person name="Song M."/>
            <person name="Daigneault M."/>
            <person name="Allen-Vercoe E."/>
            <person name="Young S.K."/>
            <person name="Zeng Q."/>
            <person name="Gargeya S."/>
            <person name="Fitzgerald M."/>
            <person name="Haas B."/>
            <person name="Abouelleil A."/>
            <person name="Alvarado L."/>
            <person name="Arachchi H.M."/>
            <person name="Berlin A."/>
            <person name="Brown A."/>
            <person name="Chapman S.B."/>
            <person name="Chen Z."/>
            <person name="Dunbar C."/>
            <person name="Freedman E."/>
            <person name="Gearin G."/>
            <person name="Gellesch M."/>
            <person name="Goldberg J."/>
            <person name="Griggs A."/>
            <person name="Gujja S."/>
            <person name="Heiman D."/>
            <person name="Howarth C."/>
            <person name="Larson L."/>
            <person name="Lui A."/>
            <person name="MacDonald P.J.P."/>
            <person name="Montmayeur A."/>
            <person name="Murphy C."/>
            <person name="Neiman D."/>
            <person name="Pearson M."/>
            <person name="Priest M."/>
            <person name="Roberts A."/>
            <person name="Saif S."/>
            <person name="Shea T."/>
            <person name="Shenoy N."/>
            <person name="Sisk P."/>
            <person name="Stolte C."/>
            <person name="Sykes S."/>
            <person name="Wortman J."/>
            <person name="Nusbaum C."/>
            <person name="Birren B."/>
        </authorList>
    </citation>
    <scope>NUCLEOTIDE SEQUENCE [LARGE SCALE GENOMIC DNA]</scope>
    <source>
        <strain evidence="3 4">WAL-18680</strain>
    </source>
</reference>
<dbReference type="PANTHER" id="PTHR24020">
    <property type="entry name" value="COLLAGEN ALPHA"/>
    <property type="match status" value="1"/>
</dbReference>
<dbReference type="Pfam" id="PF00092">
    <property type="entry name" value="VWA"/>
    <property type="match status" value="1"/>
</dbReference>
<dbReference type="PROSITE" id="PS50234">
    <property type="entry name" value="VWFA"/>
    <property type="match status" value="1"/>
</dbReference>